<dbReference type="NCBIfam" id="TIGR00071">
    <property type="entry name" value="hisT_truA"/>
    <property type="match status" value="1"/>
</dbReference>
<comment type="catalytic activity">
    <reaction evidence="4 7">
        <text>uridine(38/39/40) in tRNA = pseudouridine(38/39/40) in tRNA</text>
        <dbReference type="Rhea" id="RHEA:22376"/>
        <dbReference type="Rhea" id="RHEA-COMP:10085"/>
        <dbReference type="Rhea" id="RHEA-COMP:10087"/>
        <dbReference type="ChEBI" id="CHEBI:65314"/>
        <dbReference type="ChEBI" id="CHEBI:65315"/>
        <dbReference type="EC" id="5.4.99.12"/>
    </reaction>
</comment>
<dbReference type="AlphaFoldDB" id="A0A239IHW0"/>
<evidence type="ECO:0000256" key="3">
    <source>
        <dbReference type="ARBA" id="ARBA00023235"/>
    </source>
</evidence>
<gene>
    <name evidence="4" type="primary">truA</name>
    <name evidence="9" type="ORF">SAMN05421640_1653</name>
</gene>
<keyword evidence="3 4" id="KW-0413">Isomerase</keyword>
<evidence type="ECO:0000313" key="10">
    <source>
        <dbReference type="Proteomes" id="UP000198393"/>
    </source>
</evidence>
<protein>
    <recommendedName>
        <fullName evidence="4">tRNA pseudouridine synthase A</fullName>
        <ecNumber evidence="4">5.4.99.12</ecNumber>
    </recommendedName>
    <alternativeName>
        <fullName evidence="4">tRNA pseudouridine(38-40) synthase</fullName>
    </alternativeName>
    <alternativeName>
        <fullName evidence="4">tRNA pseudouridylate synthase I</fullName>
    </alternativeName>
    <alternativeName>
        <fullName evidence="4">tRNA-uridine isomerase I</fullName>
    </alternativeName>
</protein>
<dbReference type="Gene3D" id="3.30.70.660">
    <property type="entry name" value="Pseudouridine synthase I, catalytic domain, C-terminal subdomain"/>
    <property type="match status" value="1"/>
</dbReference>
<feature type="domain" description="Pseudouridine synthase I TruA alpha/beta" evidence="8">
    <location>
        <begin position="136"/>
        <end position="237"/>
    </location>
</feature>
<dbReference type="InterPro" id="IPR001406">
    <property type="entry name" value="PsdUridine_synth_TruA"/>
</dbReference>
<evidence type="ECO:0000256" key="2">
    <source>
        <dbReference type="ARBA" id="ARBA00022694"/>
    </source>
</evidence>
<dbReference type="GO" id="GO:0031119">
    <property type="term" value="P:tRNA pseudouridine synthesis"/>
    <property type="evidence" value="ECO:0007669"/>
    <property type="project" value="UniProtKB-UniRule"/>
</dbReference>
<evidence type="ECO:0000256" key="5">
    <source>
        <dbReference type="PIRSR" id="PIRSR001430-1"/>
    </source>
</evidence>
<dbReference type="EMBL" id="FZPD01000003">
    <property type="protein sequence ID" value="SNS92603.1"/>
    <property type="molecule type" value="Genomic_DNA"/>
</dbReference>
<evidence type="ECO:0000256" key="1">
    <source>
        <dbReference type="ARBA" id="ARBA00009375"/>
    </source>
</evidence>
<comment type="similarity">
    <text evidence="1 4 7">Belongs to the tRNA pseudouridine synthase TruA family.</text>
</comment>
<dbReference type="CDD" id="cd02570">
    <property type="entry name" value="PseudoU_synth_EcTruA"/>
    <property type="match status" value="1"/>
</dbReference>
<dbReference type="InterPro" id="IPR020103">
    <property type="entry name" value="PsdUridine_synth_cat_dom_sf"/>
</dbReference>
<dbReference type="GO" id="GO:0003723">
    <property type="term" value="F:RNA binding"/>
    <property type="evidence" value="ECO:0007669"/>
    <property type="project" value="InterPro"/>
</dbReference>
<organism evidence="9 10">
    <name type="scientific">Ekhidna lutea</name>
    <dbReference type="NCBI Taxonomy" id="447679"/>
    <lineage>
        <taxon>Bacteria</taxon>
        <taxon>Pseudomonadati</taxon>
        <taxon>Bacteroidota</taxon>
        <taxon>Cytophagia</taxon>
        <taxon>Cytophagales</taxon>
        <taxon>Reichenbachiellaceae</taxon>
        <taxon>Ekhidna</taxon>
    </lineage>
</organism>
<evidence type="ECO:0000256" key="4">
    <source>
        <dbReference type="HAMAP-Rule" id="MF_00171"/>
    </source>
</evidence>
<comment type="subunit">
    <text evidence="4">Homodimer.</text>
</comment>
<evidence type="ECO:0000313" key="9">
    <source>
        <dbReference type="EMBL" id="SNS92603.1"/>
    </source>
</evidence>
<accession>A0A239IHW0</accession>
<dbReference type="PANTHER" id="PTHR11142:SF0">
    <property type="entry name" value="TRNA PSEUDOURIDINE SYNTHASE-LIKE 1"/>
    <property type="match status" value="1"/>
</dbReference>
<dbReference type="PIRSF" id="PIRSF001430">
    <property type="entry name" value="tRNA_psdUrid_synth"/>
    <property type="match status" value="1"/>
</dbReference>
<name>A0A239IHW0_EKHLU</name>
<dbReference type="Pfam" id="PF01416">
    <property type="entry name" value="PseudoU_synth_1"/>
    <property type="match status" value="2"/>
</dbReference>
<evidence type="ECO:0000256" key="6">
    <source>
        <dbReference type="PIRSR" id="PIRSR001430-2"/>
    </source>
</evidence>
<dbReference type="GO" id="GO:0160147">
    <property type="term" value="F:tRNA pseudouridine(38-40) synthase activity"/>
    <property type="evidence" value="ECO:0007669"/>
    <property type="project" value="UniProtKB-EC"/>
</dbReference>
<feature type="binding site" evidence="4 6">
    <location>
        <position position="104"/>
    </location>
    <ligand>
        <name>substrate</name>
    </ligand>
</feature>
<comment type="caution">
    <text evidence="4">Lacks conserved residue(s) required for the propagation of feature annotation.</text>
</comment>
<proteinExistence type="inferred from homology"/>
<dbReference type="FunFam" id="3.30.70.580:FF:000001">
    <property type="entry name" value="tRNA pseudouridine synthase A"/>
    <property type="match status" value="1"/>
</dbReference>
<dbReference type="InterPro" id="IPR020095">
    <property type="entry name" value="PsdUridine_synth_TruA_C"/>
</dbReference>
<dbReference type="HAMAP" id="MF_00171">
    <property type="entry name" value="TruA"/>
    <property type="match status" value="1"/>
</dbReference>
<dbReference type="Proteomes" id="UP000198393">
    <property type="component" value="Unassembled WGS sequence"/>
</dbReference>
<feature type="active site" description="Nucleophile" evidence="4 5">
    <location>
        <position position="47"/>
    </location>
</feature>
<dbReference type="InterPro" id="IPR020094">
    <property type="entry name" value="TruA/RsuA/RluB/E/F_N"/>
</dbReference>
<dbReference type="EC" id="5.4.99.12" evidence="4"/>
<sequence>MDISYRGTNFNGWQIQPNGVTVQEELEKALFTILKKETAVTGSGRTDTGVHAMQQIAHIDIDEIDPQKLTFKLNSFLNGDISINGIRPVKTEAHARFDATDRTYHYHLHQAKNPFKKGLSYYFNPELDIAKINEACEIIKGWQNFECFSKVHTEVNNFNCEIFQAKWIQDGSNHMFEISANRFLRGMVRAVVGTLIDVGLGKTSLEDFSAILESNDRRRAGRAVPAEGLFLQKVVYPEDIYLD</sequence>
<evidence type="ECO:0000256" key="7">
    <source>
        <dbReference type="RuleBase" id="RU003792"/>
    </source>
</evidence>
<dbReference type="Gene3D" id="3.30.70.580">
    <property type="entry name" value="Pseudouridine synthase I, catalytic domain, N-terminal subdomain"/>
    <property type="match status" value="1"/>
</dbReference>
<dbReference type="InterPro" id="IPR020097">
    <property type="entry name" value="PsdUridine_synth_TruA_a/b_dom"/>
</dbReference>
<comment type="function">
    <text evidence="4">Formation of pseudouridine at positions 38, 39 and 40 in the anticodon stem and loop of transfer RNAs.</text>
</comment>
<dbReference type="PANTHER" id="PTHR11142">
    <property type="entry name" value="PSEUDOURIDYLATE SYNTHASE"/>
    <property type="match status" value="1"/>
</dbReference>
<reference evidence="9 10" key="1">
    <citation type="submission" date="2017-06" db="EMBL/GenBank/DDBJ databases">
        <authorList>
            <person name="Kim H.J."/>
            <person name="Triplett B.A."/>
        </authorList>
    </citation>
    <scope>NUCLEOTIDE SEQUENCE [LARGE SCALE GENOMIC DNA]</scope>
    <source>
        <strain evidence="9 10">DSM 19307</strain>
    </source>
</reference>
<feature type="domain" description="Pseudouridine synthase I TruA alpha/beta" evidence="8">
    <location>
        <begin position="4"/>
        <end position="98"/>
    </location>
</feature>
<dbReference type="SUPFAM" id="SSF55120">
    <property type="entry name" value="Pseudouridine synthase"/>
    <property type="match status" value="1"/>
</dbReference>
<keyword evidence="10" id="KW-1185">Reference proteome</keyword>
<keyword evidence="2 4" id="KW-0819">tRNA processing</keyword>
<evidence type="ECO:0000259" key="8">
    <source>
        <dbReference type="Pfam" id="PF01416"/>
    </source>
</evidence>